<evidence type="ECO:0000313" key="4">
    <source>
        <dbReference type="Proteomes" id="UP000199021"/>
    </source>
</evidence>
<sequence length="478" mass="53414">MKHLLLTIIIFSLCVSSLTAQFDYQLFRPGVQYLYERYSLEPENYHDYPFFIESPIVGMKTDARTCQPLFESFYSSHDCGPGPSFAGYAICQSSDSTIMHMGGSEYFRLQTQDQIGSSWTAGRIGGVVAIGKITSIDTMSFLGLMDTAKTITFHHPETDTLLGPPIIISKNYGLISAAWFGRMEDNRSMPLRGLSNPKVGLQNFTDEEVFDISAGDVFHFTIDDWFSPFARLAVSVTSVEKTESFVKISYTGSRIDSQTFYRNGEMIDTFYLREVNSNWYFGKQILDMLRKQPGESYAPTGGHYHTAHLFRTDGCRELAKRHSVEMKPLGEGRCYLNGSQYDATPSLFFFPGFAGAFGESTFFLPFGRELIYANTAAGECGTPLNIEEILSGLRADESEETIAFQVYPNPGREAVNLTLPETELVDLQLIDPLGRKVFSQAGVRGSLRIDTSKLPAGAFLLLLRKNGRVVGSKRLILR</sequence>
<dbReference type="AlphaFoldDB" id="A0A1H9B8Q3"/>
<dbReference type="OrthoDB" id="1494539at2"/>
<dbReference type="EMBL" id="FOFB01000003">
    <property type="protein sequence ID" value="SEP84618.1"/>
    <property type="molecule type" value="Genomic_DNA"/>
</dbReference>
<dbReference type="InterPro" id="IPR026444">
    <property type="entry name" value="Secre_tail"/>
</dbReference>
<accession>A0A1H9B8Q3</accession>
<dbReference type="Pfam" id="PF18962">
    <property type="entry name" value="Por_Secre_tail"/>
    <property type="match status" value="1"/>
</dbReference>
<organism evidence="3 4">
    <name type="scientific">Neolewinella agarilytica</name>
    <dbReference type="NCBI Taxonomy" id="478744"/>
    <lineage>
        <taxon>Bacteria</taxon>
        <taxon>Pseudomonadati</taxon>
        <taxon>Bacteroidota</taxon>
        <taxon>Saprospiria</taxon>
        <taxon>Saprospirales</taxon>
        <taxon>Lewinellaceae</taxon>
        <taxon>Neolewinella</taxon>
    </lineage>
</organism>
<dbReference type="Proteomes" id="UP000199021">
    <property type="component" value="Unassembled WGS sequence"/>
</dbReference>
<name>A0A1H9B8Q3_9BACT</name>
<feature type="domain" description="Secretion system C-terminal sorting" evidence="2">
    <location>
        <begin position="406"/>
        <end position="475"/>
    </location>
</feature>
<keyword evidence="4" id="KW-1185">Reference proteome</keyword>
<gene>
    <name evidence="3" type="ORF">SAMN05444359_1035</name>
</gene>
<dbReference type="RefSeq" id="WP_090165443.1">
    <property type="nucleotide sequence ID" value="NZ_FOFB01000003.1"/>
</dbReference>
<feature type="signal peptide" evidence="1">
    <location>
        <begin position="1"/>
        <end position="20"/>
    </location>
</feature>
<dbReference type="STRING" id="478744.SAMN05444359_1035"/>
<evidence type="ECO:0000256" key="1">
    <source>
        <dbReference type="SAM" id="SignalP"/>
    </source>
</evidence>
<protein>
    <submittedName>
        <fullName evidence="3">Por secretion system C-terminal sorting domain-containing protein</fullName>
    </submittedName>
</protein>
<dbReference type="NCBIfam" id="TIGR04183">
    <property type="entry name" value="Por_Secre_tail"/>
    <property type="match status" value="1"/>
</dbReference>
<proteinExistence type="predicted"/>
<dbReference type="InParanoid" id="A0A1H9B8Q3"/>
<evidence type="ECO:0000259" key="2">
    <source>
        <dbReference type="Pfam" id="PF18962"/>
    </source>
</evidence>
<evidence type="ECO:0000313" key="3">
    <source>
        <dbReference type="EMBL" id="SEP84618.1"/>
    </source>
</evidence>
<keyword evidence="1" id="KW-0732">Signal</keyword>
<feature type="chain" id="PRO_5011766496" evidence="1">
    <location>
        <begin position="21"/>
        <end position="478"/>
    </location>
</feature>
<reference evidence="4" key="1">
    <citation type="submission" date="2016-10" db="EMBL/GenBank/DDBJ databases">
        <authorList>
            <person name="Varghese N."/>
            <person name="Submissions S."/>
        </authorList>
    </citation>
    <scope>NUCLEOTIDE SEQUENCE [LARGE SCALE GENOMIC DNA]</scope>
    <source>
        <strain evidence="4">DSM 24740</strain>
    </source>
</reference>